<gene>
    <name evidence="2" type="ORF">Q31b_47460</name>
</gene>
<evidence type="ECO:0000313" key="2">
    <source>
        <dbReference type="EMBL" id="TWU36465.1"/>
    </source>
</evidence>
<evidence type="ECO:0000256" key="1">
    <source>
        <dbReference type="SAM" id="MobiDB-lite"/>
    </source>
</evidence>
<accession>A0A5C6DJQ0</accession>
<evidence type="ECO:0000313" key="3">
    <source>
        <dbReference type="Proteomes" id="UP000315471"/>
    </source>
</evidence>
<proteinExistence type="predicted"/>
<reference evidence="2 3" key="1">
    <citation type="submission" date="2019-02" db="EMBL/GenBank/DDBJ databases">
        <title>Deep-cultivation of Planctomycetes and their phenomic and genomic characterization uncovers novel biology.</title>
        <authorList>
            <person name="Wiegand S."/>
            <person name="Jogler M."/>
            <person name="Boedeker C."/>
            <person name="Pinto D."/>
            <person name="Vollmers J."/>
            <person name="Rivas-Marin E."/>
            <person name="Kohn T."/>
            <person name="Peeters S.H."/>
            <person name="Heuer A."/>
            <person name="Rast P."/>
            <person name="Oberbeckmann S."/>
            <person name="Bunk B."/>
            <person name="Jeske O."/>
            <person name="Meyerdierks A."/>
            <person name="Storesund J.E."/>
            <person name="Kallscheuer N."/>
            <person name="Luecker S."/>
            <person name="Lage O.M."/>
            <person name="Pohl T."/>
            <person name="Merkel B.J."/>
            <person name="Hornburger P."/>
            <person name="Mueller R.-W."/>
            <person name="Bruemmer F."/>
            <person name="Labrenz M."/>
            <person name="Spormann A.M."/>
            <person name="Op Den Camp H."/>
            <person name="Overmann J."/>
            <person name="Amann R."/>
            <person name="Jetten M.S.M."/>
            <person name="Mascher T."/>
            <person name="Medema M.H."/>
            <person name="Devos D.P."/>
            <person name="Kaster A.-K."/>
            <person name="Ovreas L."/>
            <person name="Rohde M."/>
            <person name="Galperin M.Y."/>
            <person name="Jogler C."/>
        </authorList>
    </citation>
    <scope>NUCLEOTIDE SEQUENCE [LARGE SCALE GENOMIC DNA]</scope>
    <source>
        <strain evidence="2 3">Q31b</strain>
    </source>
</reference>
<protein>
    <submittedName>
        <fullName evidence="2">Uncharacterized protein</fullName>
    </submittedName>
</protein>
<keyword evidence="3" id="KW-1185">Reference proteome</keyword>
<dbReference type="OrthoDB" id="2677960at2"/>
<dbReference type="EMBL" id="SJPY01000008">
    <property type="protein sequence ID" value="TWU36465.1"/>
    <property type="molecule type" value="Genomic_DNA"/>
</dbReference>
<name>A0A5C6DJQ0_9BACT</name>
<organism evidence="2 3">
    <name type="scientific">Novipirellula aureliae</name>
    <dbReference type="NCBI Taxonomy" id="2527966"/>
    <lineage>
        <taxon>Bacteria</taxon>
        <taxon>Pseudomonadati</taxon>
        <taxon>Planctomycetota</taxon>
        <taxon>Planctomycetia</taxon>
        <taxon>Pirellulales</taxon>
        <taxon>Pirellulaceae</taxon>
        <taxon>Novipirellula</taxon>
    </lineage>
</organism>
<feature type="region of interest" description="Disordered" evidence="1">
    <location>
        <begin position="116"/>
        <end position="136"/>
    </location>
</feature>
<dbReference type="Proteomes" id="UP000315471">
    <property type="component" value="Unassembled WGS sequence"/>
</dbReference>
<sequence>MNGIYKDDPTATYRGYRRQALYCLYRLFDDGLSDDTIIQPEGNEDLEIQDSSGQRLEVVQVKDYSANLSASNFKPSFYRRISDLCASDASVKIKIVSFGEIGPELLKAYDNDKDTPKRSIDTLTKDRDETDKDGNKKTIKGLSEAEAKEVFKRIEVEVVDEETLTKHVVDKLKATMTSGNPEVAFVNLMWWLISSAEKQRRLTRSKTVEKLTQLGKFVAYRNAHAQEWNVSIKPIESASSDAETREKLSQEFFQGGRVRAEHVAAGLDVPRDPAITSIHEAFLRENVVILRGASGQGKTTLAYRYLLDWAPSDFRYQVEKAASLEHARLMAAAIAGHADIIDVPSMIYIDVRPGDNWWVEVVRELAGVNGIRVLVTLREEDWFRSRVSPEDFAFADVSMDFTEESASQIFENLRNAGYGDKQLDFQDAWSKLGDRKTLFEFVYLVTQNESLSQRVKAQIGILKDEVNKGELVDKELHLLRLVAVASAYEARLDLKALAESIALPEPTRALERFGNEYLLRTSADGKHVEGFHAIRSEMIARELTDPVLQPRGKIESLLPPLVIEDDLESLLLCSFSRNENATSDVVRRLDGIQLDTWTGVRGVLVALQWLGIKQYAGKNTDLVAEVRSISPTSWWFTLDWDLAHVKGDKGFAILQQLAKTTPSFAAAAAVSKGYQNRQSNKNEVFDFARQWLGSFPIPQNDLDSVTHFAALGETLYWLGHLGQENPNVSGWLNDQTITDAWNLLPLQLFARFAAGIFKFAPELYTGWVREHREEVERRIRSDATIIALVEDDDCLVAHFVIDIEREASDLKSAEQETSVNDLAVQRVEIVSACLPGYARYGAAGYGHQMSLFESLGDDSTKRMPLENITMPWLPEFNALSRGAVEFGFRPESWDDYFAKVRELREKIGNAFSNFRQVLAKNGDSNLLDTAAWDECNKCLSGEFLLPKSAVDEWGFMAESRSDKSLGEMATSSAVSSFMESMGKKFVAKSNLDPFNRALNEFTNTLGNFFSQAIQALALVPDLRTAVSERARQAILDKGKELGVIEDSIRLSVLNGMDALIALRKLQETERTLNLTDRLEFDDGFSQKELRDFLETMRSWMLFCYPDQVLPNTSKQKKKRRKNTKVRSSKELRDCLQATANRLSQELKKLKKGGIDAKIISETVPWYGETCLWISFDTEHPLGSLVAVEAMWKALVEALRPDRDKIVRSKTIDYLWSKIVLVPLVQGRSLDRQAYAHMKGASYALDEDPATQLWRFVPEEIPISAWGELGLPQWSHPDQRKVFDDFTIAYGTTFQHVDHMADFTRCKVDLDEDGERVFLEYAQRAAKRVEPFVQETFDSCEELLKHFPELNEEVIEDRPNILNCMNLIVAMGDAIKPSEDFDEKQGLTIDEMADWRNRLRDGLNLLGEAQSLWMADYLGIPGFDYPDDSNEAE</sequence>
<comment type="caution">
    <text evidence="2">The sequence shown here is derived from an EMBL/GenBank/DDBJ whole genome shotgun (WGS) entry which is preliminary data.</text>
</comment>
<dbReference type="RefSeq" id="WP_146601907.1">
    <property type="nucleotide sequence ID" value="NZ_SJPY01000008.1"/>
</dbReference>